<accession>A0A565CDE9</accession>
<feature type="domain" description="RRM" evidence="5">
    <location>
        <begin position="10"/>
        <end position="85"/>
    </location>
</feature>
<reference evidence="6" key="1">
    <citation type="submission" date="2019-07" db="EMBL/GenBank/DDBJ databases">
        <authorList>
            <person name="Dittberner H."/>
        </authorList>
    </citation>
    <scope>NUCLEOTIDE SEQUENCE [LARGE SCALE GENOMIC DNA]</scope>
</reference>
<dbReference type="SUPFAM" id="SSF54928">
    <property type="entry name" value="RNA-binding domain, RBD"/>
    <property type="match status" value="2"/>
</dbReference>
<protein>
    <recommendedName>
        <fullName evidence="5">RRM domain-containing protein</fullName>
    </recommendedName>
</protein>
<evidence type="ECO:0000256" key="2">
    <source>
        <dbReference type="ARBA" id="ARBA00022884"/>
    </source>
</evidence>
<keyword evidence="7" id="KW-1185">Reference proteome</keyword>
<dbReference type="Gene3D" id="3.30.70.330">
    <property type="match status" value="4"/>
</dbReference>
<evidence type="ECO:0000256" key="3">
    <source>
        <dbReference type="PROSITE-ProRule" id="PRU00176"/>
    </source>
</evidence>
<dbReference type="Proteomes" id="UP000489600">
    <property type="component" value="Unassembled WGS sequence"/>
</dbReference>
<keyword evidence="2 3" id="KW-0694">RNA-binding</keyword>
<dbReference type="OrthoDB" id="1928326at2759"/>
<dbReference type="PANTHER" id="PTHR24012">
    <property type="entry name" value="RNA BINDING PROTEIN"/>
    <property type="match status" value="1"/>
</dbReference>
<evidence type="ECO:0000313" key="7">
    <source>
        <dbReference type="Proteomes" id="UP000489600"/>
    </source>
</evidence>
<gene>
    <name evidence="6" type="ORF">ANE_LOCUS22141</name>
</gene>
<dbReference type="InterPro" id="IPR012677">
    <property type="entry name" value="Nucleotide-bd_a/b_plait_sf"/>
</dbReference>
<dbReference type="Pfam" id="PF00076">
    <property type="entry name" value="RRM_1"/>
    <property type="match status" value="4"/>
</dbReference>
<evidence type="ECO:0000313" key="6">
    <source>
        <dbReference type="EMBL" id="VVB11697.1"/>
    </source>
</evidence>
<dbReference type="InterPro" id="IPR035979">
    <property type="entry name" value="RBD_domain_sf"/>
</dbReference>
<comment type="caution">
    <text evidence="6">The sequence shown here is derived from an EMBL/GenBank/DDBJ whole genome shotgun (WGS) entry which is preliminary data.</text>
</comment>
<name>A0A565CDE9_9BRAS</name>
<evidence type="ECO:0000259" key="5">
    <source>
        <dbReference type="PROSITE" id="PS50102"/>
    </source>
</evidence>
<dbReference type="InterPro" id="IPR000504">
    <property type="entry name" value="RRM_dom"/>
</dbReference>
<dbReference type="EMBL" id="CABITT030000007">
    <property type="protein sequence ID" value="VVB11697.1"/>
    <property type="molecule type" value="Genomic_DNA"/>
</dbReference>
<dbReference type="GO" id="GO:0003723">
    <property type="term" value="F:RNA binding"/>
    <property type="evidence" value="ECO:0007669"/>
    <property type="project" value="UniProtKB-UniRule"/>
</dbReference>
<keyword evidence="1" id="KW-0677">Repeat</keyword>
<dbReference type="PROSITE" id="PS50102">
    <property type="entry name" value="RRM"/>
    <property type="match status" value="4"/>
</dbReference>
<organism evidence="6 7">
    <name type="scientific">Arabis nemorensis</name>
    <dbReference type="NCBI Taxonomy" id="586526"/>
    <lineage>
        <taxon>Eukaryota</taxon>
        <taxon>Viridiplantae</taxon>
        <taxon>Streptophyta</taxon>
        <taxon>Embryophyta</taxon>
        <taxon>Tracheophyta</taxon>
        <taxon>Spermatophyta</taxon>
        <taxon>Magnoliopsida</taxon>
        <taxon>eudicotyledons</taxon>
        <taxon>Gunneridae</taxon>
        <taxon>Pentapetalae</taxon>
        <taxon>rosids</taxon>
        <taxon>malvids</taxon>
        <taxon>Brassicales</taxon>
        <taxon>Brassicaceae</taxon>
        <taxon>Arabideae</taxon>
        <taxon>Arabis</taxon>
    </lineage>
</organism>
<dbReference type="SMART" id="SM00360">
    <property type="entry name" value="RRM"/>
    <property type="match status" value="4"/>
</dbReference>
<feature type="domain" description="RRM" evidence="5">
    <location>
        <begin position="183"/>
        <end position="260"/>
    </location>
</feature>
<sequence>MISENIYGKFSLYVGDLDSSVEDSDLYNKFSEIGEVSSVKICRDLRSGSSLGYAYVNFNHKSHAEKELNFKELKGKQMRIMFSKRDPSMRNSGKGNVFVKNLDKSFDNKQLYHLFSSFGLILSCKVARDAYGVSMGYGFVQFYSETSVLDAIIVLDGAFVCNQYLQVCHFVNRRQWDESPVFTNVYVKNLVETATDDDLKKIFEVFGEITSAVVESAATAVEKMNGIIVEEKELYVGRAHKKKNRLEDLRNQIKLEKKNSRIEGLNLYVKNLLDDSVTEEMLRELFSEFGTITSCKVLGLLSSLLVRKPAEALNEMNGKTVGKKPIYVSLAQRKEEQSNVNSQNVVSSTRQQSPYQHPIFSQAGGPATMLPPRPPFRGYNFQPLQPHLMFGSRPVMPVPNFMVPPPLPFQRPALYPPAPPFSFHHGVQPMKSLPLPQPQLWNPYGRMQ</sequence>
<feature type="region of interest" description="Disordered" evidence="4">
    <location>
        <begin position="346"/>
        <end position="366"/>
    </location>
</feature>
<feature type="domain" description="RRM" evidence="5">
    <location>
        <begin position="265"/>
        <end position="333"/>
    </location>
</feature>
<dbReference type="AlphaFoldDB" id="A0A565CDE9"/>
<proteinExistence type="predicted"/>
<feature type="domain" description="RRM" evidence="5">
    <location>
        <begin position="95"/>
        <end position="167"/>
    </location>
</feature>
<evidence type="ECO:0000256" key="1">
    <source>
        <dbReference type="ARBA" id="ARBA00022737"/>
    </source>
</evidence>
<evidence type="ECO:0000256" key="4">
    <source>
        <dbReference type="SAM" id="MobiDB-lite"/>
    </source>
</evidence>